<dbReference type="GO" id="GO:0007165">
    <property type="term" value="P:signal transduction"/>
    <property type="evidence" value="ECO:0007669"/>
    <property type="project" value="UniProtKB-KW"/>
</dbReference>
<name>A0A6I3SN97_HELMO</name>
<evidence type="ECO:0000256" key="3">
    <source>
        <dbReference type="SAM" id="Coils"/>
    </source>
</evidence>
<evidence type="ECO:0000313" key="5">
    <source>
        <dbReference type="EMBL" id="MTV50216.1"/>
    </source>
</evidence>
<dbReference type="PROSITE" id="PS50111">
    <property type="entry name" value="CHEMOTAXIS_TRANSDUC_2"/>
    <property type="match status" value="1"/>
</dbReference>
<keyword evidence="3" id="KW-0175">Coiled coil</keyword>
<dbReference type="SUPFAM" id="SSF58104">
    <property type="entry name" value="Methyl-accepting chemotaxis protein (MCP) signaling domain"/>
    <property type="match status" value="1"/>
</dbReference>
<dbReference type="AlphaFoldDB" id="A0A6I3SN97"/>
<sequence length="309" mass="34298">MCQWTVFVTYYNPNVLQLNHNSSMQNFGEMGDAGMRNILKSAVLMSEVFHKALGENPYIGVSDTERYIHLLKGKHVDLGFKVGDIVTPGLITYEAIKNGRVFKKQVSKKDSIICIAYRAISIPLFEDNQVVGAFSFTTMIDKEELLRELSREVEQASSDLLQMANALVLLNEKMLENANVTMKARDQIIESMNVVDRANNLIGNIAMQTQILGINASIEAARVGNYGRTFTVVAEEIHKLSDTVKSGANDIKTGLERMVREVGIAGGRTEELFGITQEIASATEELTANADNLLDNTKMMQRIAGDDWL</sequence>
<dbReference type="EMBL" id="WNKU01000021">
    <property type="protein sequence ID" value="MTV50216.1"/>
    <property type="molecule type" value="Genomic_DNA"/>
</dbReference>
<accession>A0A6I3SN97</accession>
<reference evidence="5 6" key="1">
    <citation type="submission" date="2019-11" db="EMBL/GenBank/DDBJ databases">
        <title>Whole-genome sequence of a the green, strictly anaerobic photosynthetic bacterium Heliobacillus mobilis DSM 6151.</title>
        <authorList>
            <person name="Kyndt J.A."/>
            <person name="Meyer T.E."/>
        </authorList>
    </citation>
    <scope>NUCLEOTIDE SEQUENCE [LARGE SCALE GENOMIC DNA]</scope>
    <source>
        <strain evidence="5 6">DSM 6151</strain>
    </source>
</reference>
<protein>
    <recommendedName>
        <fullName evidence="4">Methyl-accepting transducer domain-containing protein</fullName>
    </recommendedName>
</protein>
<evidence type="ECO:0000259" key="4">
    <source>
        <dbReference type="PROSITE" id="PS50111"/>
    </source>
</evidence>
<dbReference type="Pfam" id="PF00015">
    <property type="entry name" value="MCPsignal"/>
    <property type="match status" value="1"/>
</dbReference>
<dbReference type="GO" id="GO:0016020">
    <property type="term" value="C:membrane"/>
    <property type="evidence" value="ECO:0007669"/>
    <property type="project" value="InterPro"/>
</dbReference>
<comment type="caution">
    <text evidence="5">The sequence shown here is derived from an EMBL/GenBank/DDBJ whole genome shotgun (WGS) entry which is preliminary data.</text>
</comment>
<dbReference type="InterPro" id="IPR004089">
    <property type="entry name" value="MCPsignal_dom"/>
</dbReference>
<gene>
    <name evidence="5" type="ORF">GJ688_14665</name>
</gene>
<dbReference type="Gene3D" id="1.10.287.950">
    <property type="entry name" value="Methyl-accepting chemotaxis protein"/>
    <property type="match status" value="1"/>
</dbReference>
<organism evidence="5 6">
    <name type="scientific">Heliobacterium mobile</name>
    <name type="common">Heliobacillus mobilis</name>
    <dbReference type="NCBI Taxonomy" id="28064"/>
    <lineage>
        <taxon>Bacteria</taxon>
        <taxon>Bacillati</taxon>
        <taxon>Bacillota</taxon>
        <taxon>Clostridia</taxon>
        <taxon>Eubacteriales</taxon>
        <taxon>Heliobacteriaceae</taxon>
        <taxon>Heliobacterium</taxon>
    </lineage>
</organism>
<dbReference type="PANTHER" id="PTHR32089">
    <property type="entry name" value="METHYL-ACCEPTING CHEMOTAXIS PROTEIN MCPB"/>
    <property type="match status" value="1"/>
</dbReference>
<evidence type="ECO:0000256" key="2">
    <source>
        <dbReference type="PROSITE-ProRule" id="PRU00284"/>
    </source>
</evidence>
<feature type="domain" description="Methyl-accepting transducer" evidence="4">
    <location>
        <begin position="181"/>
        <end position="309"/>
    </location>
</feature>
<keyword evidence="1 2" id="KW-0807">Transducer</keyword>
<proteinExistence type="predicted"/>
<dbReference type="Proteomes" id="UP000430670">
    <property type="component" value="Unassembled WGS sequence"/>
</dbReference>
<dbReference type="PANTHER" id="PTHR32089:SF112">
    <property type="entry name" value="LYSOZYME-LIKE PROTEIN-RELATED"/>
    <property type="match status" value="1"/>
</dbReference>
<keyword evidence="6" id="KW-1185">Reference proteome</keyword>
<feature type="coiled-coil region" evidence="3">
    <location>
        <begin position="139"/>
        <end position="166"/>
    </location>
</feature>
<evidence type="ECO:0000313" key="6">
    <source>
        <dbReference type="Proteomes" id="UP000430670"/>
    </source>
</evidence>
<evidence type="ECO:0000256" key="1">
    <source>
        <dbReference type="ARBA" id="ARBA00023224"/>
    </source>
</evidence>